<dbReference type="AlphaFoldDB" id="A0A8X7B9C7"/>
<protein>
    <submittedName>
        <fullName evidence="1">Uncharacterized protein</fullName>
    </submittedName>
</protein>
<dbReference type="Proteomes" id="UP000887159">
    <property type="component" value="Unassembled WGS sequence"/>
</dbReference>
<evidence type="ECO:0000313" key="1">
    <source>
        <dbReference type="EMBL" id="GFY24091.1"/>
    </source>
</evidence>
<organism evidence="1 2">
    <name type="scientific">Trichonephila clavipes</name>
    <name type="common">Golden silk orbweaver</name>
    <name type="synonym">Nephila clavipes</name>
    <dbReference type="NCBI Taxonomy" id="2585209"/>
    <lineage>
        <taxon>Eukaryota</taxon>
        <taxon>Metazoa</taxon>
        <taxon>Ecdysozoa</taxon>
        <taxon>Arthropoda</taxon>
        <taxon>Chelicerata</taxon>
        <taxon>Arachnida</taxon>
        <taxon>Araneae</taxon>
        <taxon>Araneomorphae</taxon>
        <taxon>Entelegynae</taxon>
        <taxon>Araneoidea</taxon>
        <taxon>Nephilidae</taxon>
        <taxon>Trichonephila</taxon>
    </lineage>
</organism>
<name>A0A8X7B9C7_TRICX</name>
<keyword evidence="2" id="KW-1185">Reference proteome</keyword>
<evidence type="ECO:0000313" key="2">
    <source>
        <dbReference type="Proteomes" id="UP000887159"/>
    </source>
</evidence>
<comment type="caution">
    <text evidence="1">The sequence shown here is derived from an EMBL/GenBank/DDBJ whole genome shotgun (WGS) entry which is preliminary data.</text>
</comment>
<reference evidence="1" key="1">
    <citation type="submission" date="2020-08" db="EMBL/GenBank/DDBJ databases">
        <title>Multicomponent nature underlies the extraordinary mechanical properties of spider dragline silk.</title>
        <authorList>
            <person name="Kono N."/>
            <person name="Nakamura H."/>
            <person name="Mori M."/>
            <person name="Yoshida Y."/>
            <person name="Ohtoshi R."/>
            <person name="Malay A.D."/>
            <person name="Moran D.A.P."/>
            <person name="Tomita M."/>
            <person name="Numata K."/>
            <person name="Arakawa K."/>
        </authorList>
    </citation>
    <scope>NUCLEOTIDE SEQUENCE</scope>
</reference>
<dbReference type="EMBL" id="BMAU01021369">
    <property type="protein sequence ID" value="GFY24091.1"/>
    <property type="molecule type" value="Genomic_DNA"/>
</dbReference>
<proteinExistence type="predicted"/>
<gene>
    <name evidence="1" type="ORF">TNCV_1011441</name>
</gene>
<accession>A0A8X7B9C7</accession>
<sequence length="130" mass="14431">MGKHHLSKATSGYRTYVENVELSPLVQHNASPEDNSRTTVTVTFRDVTEKKTCRQIGHLLQTCSYLPKTTITNLYNSCTYGSKSCSSTRSNTFDDFERLSNTGPTTSLLQLSDHSSTCEVIQWASSSLIS</sequence>